<dbReference type="InterPro" id="IPR019546">
    <property type="entry name" value="TAT_signal_bac_arc"/>
</dbReference>
<dbReference type="Gene3D" id="4.10.490.10">
    <property type="entry name" value="High potential iron-sulphur protein"/>
    <property type="match status" value="1"/>
</dbReference>
<protein>
    <recommendedName>
        <fullName evidence="7">High potential iron-sulfur proteins family profile domain-containing protein</fullName>
    </recommendedName>
</protein>
<dbReference type="Pfam" id="PF01355">
    <property type="entry name" value="HIPIP"/>
    <property type="match status" value="1"/>
</dbReference>
<evidence type="ECO:0000256" key="4">
    <source>
        <dbReference type="ARBA" id="ARBA00022982"/>
    </source>
</evidence>
<dbReference type="NCBIfam" id="TIGR01409">
    <property type="entry name" value="TAT_signal_seq"/>
    <property type="match status" value="1"/>
</dbReference>
<dbReference type="GO" id="GO:0009055">
    <property type="term" value="F:electron transfer activity"/>
    <property type="evidence" value="ECO:0007669"/>
    <property type="project" value="InterPro"/>
</dbReference>
<comment type="caution">
    <text evidence="8">The sequence shown here is derived from an EMBL/GenBank/DDBJ whole genome shotgun (WGS) entry which is preliminary data.</text>
</comment>
<evidence type="ECO:0000313" key="8">
    <source>
        <dbReference type="EMBL" id="GAG05077.1"/>
    </source>
</evidence>
<evidence type="ECO:0000259" key="7">
    <source>
        <dbReference type="PROSITE" id="PS51373"/>
    </source>
</evidence>
<dbReference type="InterPro" id="IPR000170">
    <property type="entry name" value="High_potential_FeS_prot"/>
</dbReference>
<evidence type="ECO:0000256" key="1">
    <source>
        <dbReference type="ARBA" id="ARBA00022448"/>
    </source>
</evidence>
<evidence type="ECO:0000256" key="5">
    <source>
        <dbReference type="ARBA" id="ARBA00023004"/>
    </source>
</evidence>
<keyword evidence="2" id="KW-0004">4Fe-4S</keyword>
<dbReference type="EMBL" id="BARS01022880">
    <property type="protein sequence ID" value="GAG05077.1"/>
    <property type="molecule type" value="Genomic_DNA"/>
</dbReference>
<reference evidence="8" key="1">
    <citation type="journal article" date="2014" name="Front. Microbiol.">
        <title>High frequency of phylogenetically diverse reductive dehalogenase-homologous genes in deep subseafloor sedimentary metagenomes.</title>
        <authorList>
            <person name="Kawai M."/>
            <person name="Futagami T."/>
            <person name="Toyoda A."/>
            <person name="Takaki Y."/>
            <person name="Nishi S."/>
            <person name="Hori S."/>
            <person name="Arai W."/>
            <person name="Tsubouchi T."/>
            <person name="Morono Y."/>
            <person name="Uchiyama I."/>
            <person name="Ito T."/>
            <person name="Fujiyama A."/>
            <person name="Inagaki F."/>
            <person name="Takami H."/>
        </authorList>
    </citation>
    <scope>NUCLEOTIDE SEQUENCE</scope>
    <source>
        <strain evidence="8">Expedition CK06-06</strain>
    </source>
</reference>
<keyword evidence="6" id="KW-0411">Iron-sulfur</keyword>
<dbReference type="InterPro" id="IPR036369">
    <property type="entry name" value="HIPIP_sf"/>
</dbReference>
<feature type="domain" description="High potential iron-sulfur proteins family profile" evidence="7">
    <location>
        <begin position="32"/>
        <end position="93"/>
    </location>
</feature>
<gene>
    <name evidence="8" type="ORF">S01H1_36511</name>
</gene>
<keyword evidence="4" id="KW-0249">Electron transport</keyword>
<dbReference type="AlphaFoldDB" id="X0V0X8"/>
<keyword evidence="3" id="KW-0479">Metal-binding</keyword>
<evidence type="ECO:0000256" key="2">
    <source>
        <dbReference type="ARBA" id="ARBA00022485"/>
    </source>
</evidence>
<dbReference type="GO" id="GO:0051539">
    <property type="term" value="F:4 iron, 4 sulfur cluster binding"/>
    <property type="evidence" value="ECO:0007669"/>
    <property type="project" value="UniProtKB-KW"/>
</dbReference>
<dbReference type="GO" id="GO:0019646">
    <property type="term" value="P:aerobic electron transport chain"/>
    <property type="evidence" value="ECO:0007669"/>
    <property type="project" value="InterPro"/>
</dbReference>
<proteinExistence type="predicted"/>
<dbReference type="GO" id="GO:0046872">
    <property type="term" value="F:metal ion binding"/>
    <property type="evidence" value="ECO:0007669"/>
    <property type="project" value="UniProtKB-KW"/>
</dbReference>
<name>X0V0X8_9ZZZZ</name>
<sequence length="93" mass="10166">MTKKLLGTKEAVISRRYFLEGTAIASLAAITASLAFIEPAHAKIAQKTVNYQGTPKGSRNCAGCKFFQADKMACEKVKGKISPNGWCSIWRKK</sequence>
<evidence type="ECO:0000256" key="3">
    <source>
        <dbReference type="ARBA" id="ARBA00022723"/>
    </source>
</evidence>
<evidence type="ECO:0000256" key="6">
    <source>
        <dbReference type="ARBA" id="ARBA00023014"/>
    </source>
</evidence>
<keyword evidence="5" id="KW-0408">Iron</keyword>
<organism evidence="8">
    <name type="scientific">marine sediment metagenome</name>
    <dbReference type="NCBI Taxonomy" id="412755"/>
    <lineage>
        <taxon>unclassified sequences</taxon>
        <taxon>metagenomes</taxon>
        <taxon>ecological metagenomes</taxon>
    </lineage>
</organism>
<accession>X0V0X8</accession>
<dbReference type="PROSITE" id="PS51373">
    <property type="entry name" value="HIPIP"/>
    <property type="match status" value="1"/>
</dbReference>
<dbReference type="InterPro" id="IPR006311">
    <property type="entry name" value="TAT_signal"/>
</dbReference>
<dbReference type="SUPFAM" id="SSF57652">
    <property type="entry name" value="HIPIP (high potential iron protein)"/>
    <property type="match status" value="1"/>
</dbReference>
<dbReference type="PROSITE" id="PS51318">
    <property type="entry name" value="TAT"/>
    <property type="match status" value="1"/>
</dbReference>
<keyword evidence="1" id="KW-0813">Transport</keyword>